<gene>
    <name evidence="2" type="ORF">DKX38_021430</name>
</gene>
<dbReference type="CDD" id="cd23659">
    <property type="entry name" value="USP_At3g01520-like"/>
    <property type="match status" value="1"/>
</dbReference>
<organism evidence="2 3">
    <name type="scientific">Salix brachista</name>
    <dbReference type="NCBI Taxonomy" id="2182728"/>
    <lineage>
        <taxon>Eukaryota</taxon>
        <taxon>Viridiplantae</taxon>
        <taxon>Streptophyta</taxon>
        <taxon>Embryophyta</taxon>
        <taxon>Tracheophyta</taxon>
        <taxon>Spermatophyta</taxon>
        <taxon>Magnoliopsida</taxon>
        <taxon>eudicotyledons</taxon>
        <taxon>Gunneridae</taxon>
        <taxon>Pentapetalae</taxon>
        <taxon>rosids</taxon>
        <taxon>fabids</taxon>
        <taxon>Malpighiales</taxon>
        <taxon>Salicaceae</taxon>
        <taxon>Saliceae</taxon>
        <taxon>Salix</taxon>
    </lineage>
</organism>
<dbReference type="AlphaFoldDB" id="A0A5N5KCE3"/>
<evidence type="ECO:0000313" key="3">
    <source>
        <dbReference type="Proteomes" id="UP000326939"/>
    </source>
</evidence>
<dbReference type="PRINTS" id="PR01438">
    <property type="entry name" value="UNVRSLSTRESS"/>
</dbReference>
<reference evidence="3" key="1">
    <citation type="journal article" date="2019" name="Gigascience">
        <title>De novo genome assembly of the endangered Acer yangbiense, a plant species with extremely small populations endemic to Yunnan Province, China.</title>
        <authorList>
            <person name="Yang J."/>
            <person name="Wariss H.M."/>
            <person name="Tao L."/>
            <person name="Zhang R."/>
            <person name="Yun Q."/>
            <person name="Hollingsworth P."/>
            <person name="Dao Z."/>
            <person name="Luo G."/>
            <person name="Guo H."/>
            <person name="Ma Y."/>
            <person name="Sun W."/>
        </authorList>
    </citation>
    <scope>NUCLEOTIDE SEQUENCE [LARGE SCALE GENOMIC DNA]</scope>
    <source>
        <strain evidence="3">cv. br00</strain>
    </source>
</reference>
<accession>A0A5N5KCE3</accession>
<dbReference type="PANTHER" id="PTHR31964:SF125">
    <property type="entry name" value="OS05G0357525 PROTEIN"/>
    <property type="match status" value="1"/>
</dbReference>
<dbReference type="SUPFAM" id="SSF52402">
    <property type="entry name" value="Adenine nucleotide alpha hydrolases-like"/>
    <property type="match status" value="1"/>
</dbReference>
<dbReference type="InterPro" id="IPR006016">
    <property type="entry name" value="UspA"/>
</dbReference>
<protein>
    <recommendedName>
        <fullName evidence="1">UspA domain-containing protein</fullName>
    </recommendedName>
</protein>
<name>A0A5N5KCE3_9ROSI</name>
<dbReference type="EMBL" id="VDCV01000014">
    <property type="protein sequence ID" value="KAB5527583.1"/>
    <property type="molecule type" value="Genomic_DNA"/>
</dbReference>
<evidence type="ECO:0000259" key="1">
    <source>
        <dbReference type="Pfam" id="PF00582"/>
    </source>
</evidence>
<dbReference type="PANTHER" id="PTHR31964">
    <property type="entry name" value="ADENINE NUCLEOTIDE ALPHA HYDROLASES-LIKE SUPERFAMILY PROTEIN"/>
    <property type="match status" value="1"/>
</dbReference>
<dbReference type="InterPro" id="IPR006015">
    <property type="entry name" value="Universal_stress_UspA"/>
</dbReference>
<sequence>MADDMGAAKERRILVAVDESEESMNALSWCLKNVLVSTSSSTDTLILLYVKPPRVVYSALDGIGYLFSSDIMETMQKYSNNIADCVIEKAKRMCREQFQDVKMETMIEHGDPRDFICQIVEKLHVDMLVMGSHGYGVIKRAFLGSVSNHCAQNVKCPILIVKRPKSASGSK</sequence>
<dbReference type="Pfam" id="PF00582">
    <property type="entry name" value="Usp"/>
    <property type="match status" value="1"/>
</dbReference>
<comment type="caution">
    <text evidence="2">The sequence shown here is derived from an EMBL/GenBank/DDBJ whole genome shotgun (WGS) entry which is preliminary data.</text>
</comment>
<keyword evidence="3" id="KW-1185">Reference proteome</keyword>
<dbReference type="Gene3D" id="3.40.50.620">
    <property type="entry name" value="HUPs"/>
    <property type="match status" value="1"/>
</dbReference>
<dbReference type="Proteomes" id="UP000326939">
    <property type="component" value="Chromosome 14"/>
</dbReference>
<dbReference type="InterPro" id="IPR014729">
    <property type="entry name" value="Rossmann-like_a/b/a_fold"/>
</dbReference>
<proteinExistence type="predicted"/>
<evidence type="ECO:0000313" key="2">
    <source>
        <dbReference type="EMBL" id="KAB5527583.1"/>
    </source>
</evidence>
<feature type="domain" description="UspA" evidence="1">
    <location>
        <begin position="11"/>
        <end position="162"/>
    </location>
</feature>